<evidence type="ECO:0000256" key="1">
    <source>
        <dbReference type="SAM" id="MobiDB-lite"/>
    </source>
</evidence>
<comment type="caution">
    <text evidence="2">The sequence shown here is derived from an EMBL/GenBank/DDBJ whole genome shotgun (WGS) entry which is preliminary data.</text>
</comment>
<dbReference type="Proteomes" id="UP000324222">
    <property type="component" value="Unassembled WGS sequence"/>
</dbReference>
<gene>
    <name evidence="2" type="ORF">E2C01_099961</name>
</gene>
<feature type="region of interest" description="Disordered" evidence="1">
    <location>
        <begin position="13"/>
        <end position="32"/>
    </location>
</feature>
<protein>
    <submittedName>
        <fullName evidence="2">Uncharacterized protein</fullName>
    </submittedName>
</protein>
<organism evidence="2 3">
    <name type="scientific">Portunus trituberculatus</name>
    <name type="common">Swimming crab</name>
    <name type="synonym">Neptunus trituberculatus</name>
    <dbReference type="NCBI Taxonomy" id="210409"/>
    <lineage>
        <taxon>Eukaryota</taxon>
        <taxon>Metazoa</taxon>
        <taxon>Ecdysozoa</taxon>
        <taxon>Arthropoda</taxon>
        <taxon>Crustacea</taxon>
        <taxon>Multicrustacea</taxon>
        <taxon>Malacostraca</taxon>
        <taxon>Eumalacostraca</taxon>
        <taxon>Eucarida</taxon>
        <taxon>Decapoda</taxon>
        <taxon>Pleocyemata</taxon>
        <taxon>Brachyura</taxon>
        <taxon>Eubrachyura</taxon>
        <taxon>Portunoidea</taxon>
        <taxon>Portunidae</taxon>
        <taxon>Portuninae</taxon>
        <taxon>Portunus</taxon>
    </lineage>
</organism>
<evidence type="ECO:0000313" key="2">
    <source>
        <dbReference type="EMBL" id="MPD04282.1"/>
    </source>
</evidence>
<accession>A0A5B7K1Q6</accession>
<reference evidence="2 3" key="1">
    <citation type="submission" date="2019-05" db="EMBL/GenBank/DDBJ databases">
        <title>Another draft genome of Portunus trituberculatus and its Hox gene families provides insights of decapod evolution.</title>
        <authorList>
            <person name="Jeong J.-H."/>
            <person name="Song I."/>
            <person name="Kim S."/>
            <person name="Choi T."/>
            <person name="Kim D."/>
            <person name="Ryu S."/>
            <person name="Kim W."/>
        </authorList>
    </citation>
    <scope>NUCLEOTIDE SEQUENCE [LARGE SCALE GENOMIC DNA]</scope>
    <source>
        <tissue evidence="2">Muscle</tissue>
    </source>
</reference>
<sequence length="32" mass="3485">MLFPPSPSLLSNWLTSSSSPQYSCSPSSTTYM</sequence>
<keyword evidence="3" id="KW-1185">Reference proteome</keyword>
<dbReference type="AlphaFoldDB" id="A0A5B7K1Q6"/>
<proteinExistence type="predicted"/>
<dbReference type="EMBL" id="VSRR010140294">
    <property type="protein sequence ID" value="MPD04282.1"/>
    <property type="molecule type" value="Genomic_DNA"/>
</dbReference>
<evidence type="ECO:0000313" key="3">
    <source>
        <dbReference type="Proteomes" id="UP000324222"/>
    </source>
</evidence>
<name>A0A5B7K1Q6_PORTR</name>